<comment type="similarity">
    <text evidence="1">Belongs to the NAD(P)-dependent epimerase/dehydratase family.</text>
</comment>
<sequence length="278" mass="30148">MENSSPESQRPSFFSLSFSEHGGDSRRPVPIPTAAAGERRPAKADSGGGDVGVGGGGESSNVGVGDGIRGSYASERLIEEDDAEWQVSGTCTSAAKRRELEKIGMDAFIFDATKSKLTELHTLEHATHLLISIPTIAGIGDPRSGHIVKRKSLSKGQKLRESRQYTARVHVADIYQAIKASFKVPSSGRIYNIVDDDPAPRAEVFAFARNLLESRFPDMAKEFGDVSLPDLASTEEKTHGEKCVSNARLKNELGVGLLYPTYRSGLQSIFDSWSVDNY</sequence>
<reference evidence="5" key="1">
    <citation type="submission" date="2020-07" db="EMBL/GenBank/DDBJ databases">
        <authorList>
            <person name="Lin J."/>
        </authorList>
    </citation>
    <scope>NUCLEOTIDE SEQUENCE</scope>
</reference>
<dbReference type="Gene3D" id="3.40.50.720">
    <property type="entry name" value="NAD(P)-binding Rossmann-like Domain"/>
    <property type="match status" value="1"/>
</dbReference>
<dbReference type="GO" id="GO:0016853">
    <property type="term" value="F:isomerase activity"/>
    <property type="evidence" value="ECO:0007669"/>
    <property type="project" value="UniProtKB-KW"/>
</dbReference>
<keyword evidence="2" id="KW-0520">NAD</keyword>
<name>A0A6V7QIC5_ANACO</name>
<dbReference type="InterPro" id="IPR036291">
    <property type="entry name" value="NAD(P)-bd_dom_sf"/>
</dbReference>
<protein>
    <submittedName>
        <fullName evidence="5">Uncharacterized protein</fullName>
    </submittedName>
</protein>
<dbReference type="AlphaFoldDB" id="A0A6V7QIC5"/>
<gene>
    <name evidence="5" type="ORF">CB5_LOCUS26084</name>
</gene>
<feature type="region of interest" description="Disordered" evidence="4">
    <location>
        <begin position="1"/>
        <end position="66"/>
    </location>
</feature>
<evidence type="ECO:0000313" key="5">
    <source>
        <dbReference type="EMBL" id="CAD1842873.1"/>
    </source>
</evidence>
<dbReference type="SUPFAM" id="SSF51735">
    <property type="entry name" value="NAD(P)-binding Rossmann-fold domains"/>
    <property type="match status" value="1"/>
</dbReference>
<feature type="compositionally biased region" description="Polar residues" evidence="4">
    <location>
        <begin position="1"/>
        <end position="18"/>
    </location>
</feature>
<organism evidence="5">
    <name type="scientific">Ananas comosus var. bracteatus</name>
    <name type="common">red pineapple</name>
    <dbReference type="NCBI Taxonomy" id="296719"/>
    <lineage>
        <taxon>Eukaryota</taxon>
        <taxon>Viridiplantae</taxon>
        <taxon>Streptophyta</taxon>
        <taxon>Embryophyta</taxon>
        <taxon>Tracheophyta</taxon>
        <taxon>Spermatophyta</taxon>
        <taxon>Magnoliopsida</taxon>
        <taxon>Liliopsida</taxon>
        <taxon>Poales</taxon>
        <taxon>Bromeliaceae</taxon>
        <taxon>Bromelioideae</taxon>
        <taxon>Ananas</taxon>
    </lineage>
</organism>
<accession>A0A6V7QIC5</accession>
<evidence type="ECO:0000256" key="1">
    <source>
        <dbReference type="ARBA" id="ARBA00007637"/>
    </source>
</evidence>
<dbReference type="PANTHER" id="PTHR43574">
    <property type="entry name" value="EPIMERASE-RELATED"/>
    <property type="match status" value="1"/>
</dbReference>
<proteinExistence type="inferred from homology"/>
<dbReference type="EMBL" id="LR862136">
    <property type="protein sequence ID" value="CAD1842873.1"/>
    <property type="molecule type" value="Genomic_DNA"/>
</dbReference>
<feature type="compositionally biased region" description="Gly residues" evidence="4">
    <location>
        <begin position="46"/>
        <end position="66"/>
    </location>
</feature>
<evidence type="ECO:0000256" key="2">
    <source>
        <dbReference type="ARBA" id="ARBA00023027"/>
    </source>
</evidence>
<evidence type="ECO:0000256" key="3">
    <source>
        <dbReference type="ARBA" id="ARBA00023235"/>
    </source>
</evidence>
<evidence type="ECO:0000256" key="4">
    <source>
        <dbReference type="SAM" id="MobiDB-lite"/>
    </source>
</evidence>
<keyword evidence="3" id="KW-0413">Isomerase</keyword>